<dbReference type="InterPro" id="IPR036291">
    <property type="entry name" value="NAD(P)-bd_dom_sf"/>
</dbReference>
<keyword evidence="2" id="KW-0560">Oxidoreductase</keyword>
<comment type="similarity">
    <text evidence="1">Belongs to the short-chain dehydrogenases/reductases (SDR) family.</text>
</comment>
<dbReference type="Gene3D" id="3.40.50.720">
    <property type="entry name" value="NAD(P)-binding Rossmann-like Domain"/>
    <property type="match status" value="1"/>
</dbReference>
<dbReference type="GO" id="GO:0016491">
    <property type="term" value="F:oxidoreductase activity"/>
    <property type="evidence" value="ECO:0007669"/>
    <property type="project" value="UniProtKB-KW"/>
</dbReference>
<dbReference type="Pfam" id="PF13561">
    <property type="entry name" value="adh_short_C2"/>
    <property type="match status" value="1"/>
</dbReference>
<organism evidence="3 4">
    <name type="scientific">Candidatus Dormiibacter inghamiae</name>
    <dbReference type="NCBI Taxonomy" id="3127013"/>
    <lineage>
        <taxon>Bacteria</taxon>
        <taxon>Bacillati</taxon>
        <taxon>Candidatus Dormiibacterota</taxon>
        <taxon>Candidatus Dormibacteria</taxon>
        <taxon>Candidatus Dormibacterales</taxon>
        <taxon>Candidatus Dormibacteraceae</taxon>
        <taxon>Candidatus Dormiibacter</taxon>
    </lineage>
</organism>
<dbReference type="FunFam" id="3.40.50.720:FF:000084">
    <property type="entry name" value="Short-chain dehydrogenase reductase"/>
    <property type="match status" value="1"/>
</dbReference>
<sequence length="248" mass="25766">MNLGLAGRTALVTAATRGIGLAIARSLAAENVRVVIAARTKDDVERVAAELHGSGVPAELTGEEGCRAAVEACQGRLDILVNNLGLRAGTGWADTGVTQFEQAMAGNLYPAARLSLLALPLMRERGWGRIVVISSVFGRESGGAPAYNATKAAEISFATALAREVGRQGITVNAVAPGSILFPGGSWWRRREADPAGIAAFVERELPLGRFGTAEEVADAVTFLCSERAALINGACLPVDGGQSRSNI</sequence>
<evidence type="ECO:0000256" key="2">
    <source>
        <dbReference type="ARBA" id="ARBA00023002"/>
    </source>
</evidence>
<dbReference type="SUPFAM" id="SSF51735">
    <property type="entry name" value="NAD(P)-binding Rossmann-fold domains"/>
    <property type="match status" value="1"/>
</dbReference>
<accession>A0A934NEH6</accession>
<name>A0A934NEH6_9BACT</name>
<reference evidence="3 4" key="1">
    <citation type="submission" date="2020-10" db="EMBL/GenBank/DDBJ databases">
        <title>Ca. Dormibacterota MAGs.</title>
        <authorList>
            <person name="Montgomery K."/>
        </authorList>
    </citation>
    <scope>NUCLEOTIDE SEQUENCE [LARGE SCALE GENOMIC DNA]</scope>
    <source>
        <strain evidence="3">SC8811_S16_3</strain>
    </source>
</reference>
<evidence type="ECO:0000313" key="3">
    <source>
        <dbReference type="EMBL" id="MBJ7604263.1"/>
    </source>
</evidence>
<proteinExistence type="inferred from homology"/>
<dbReference type="RefSeq" id="WP_338181619.1">
    <property type="nucleotide sequence ID" value="NZ_JAEKNQ010000056.1"/>
</dbReference>
<dbReference type="InterPro" id="IPR002347">
    <property type="entry name" value="SDR_fam"/>
</dbReference>
<dbReference type="PRINTS" id="PR00080">
    <property type="entry name" value="SDRFAMILY"/>
</dbReference>
<dbReference type="PANTHER" id="PTHR42879">
    <property type="entry name" value="3-OXOACYL-(ACYL-CARRIER-PROTEIN) REDUCTASE"/>
    <property type="match status" value="1"/>
</dbReference>
<dbReference type="EMBL" id="JAEKNQ010000056">
    <property type="protein sequence ID" value="MBJ7604263.1"/>
    <property type="molecule type" value="Genomic_DNA"/>
</dbReference>
<dbReference type="AlphaFoldDB" id="A0A934NEH6"/>
<dbReference type="Proteomes" id="UP000620075">
    <property type="component" value="Unassembled WGS sequence"/>
</dbReference>
<evidence type="ECO:0000256" key="1">
    <source>
        <dbReference type="ARBA" id="ARBA00006484"/>
    </source>
</evidence>
<evidence type="ECO:0000313" key="4">
    <source>
        <dbReference type="Proteomes" id="UP000620075"/>
    </source>
</evidence>
<protein>
    <submittedName>
        <fullName evidence="3">SDR family oxidoreductase</fullName>
    </submittedName>
</protein>
<gene>
    <name evidence="3" type="ORF">JF888_13910</name>
</gene>
<dbReference type="InterPro" id="IPR050259">
    <property type="entry name" value="SDR"/>
</dbReference>
<comment type="caution">
    <text evidence="3">The sequence shown here is derived from an EMBL/GenBank/DDBJ whole genome shotgun (WGS) entry which is preliminary data.</text>
</comment>
<dbReference type="PRINTS" id="PR00081">
    <property type="entry name" value="GDHRDH"/>
</dbReference>